<proteinExistence type="predicted"/>
<reference evidence="4 5" key="1">
    <citation type="journal article" date="2020" name="G3 (Bethesda)">
        <title>Draft Genome of the Common Snapping Turtle, Chelydra serpentina, a Model for Phenotypic Plasticity in Reptiles.</title>
        <authorList>
            <person name="Das D."/>
            <person name="Singh S.K."/>
            <person name="Bierstedt J."/>
            <person name="Erickson A."/>
            <person name="Galli G.L.J."/>
            <person name="Crossley D.A. 2nd"/>
            <person name="Rhen T."/>
        </authorList>
    </citation>
    <scope>NUCLEOTIDE SEQUENCE [LARGE SCALE GENOMIC DNA]</scope>
    <source>
        <strain evidence="4">KW</strain>
    </source>
</reference>
<feature type="region of interest" description="Disordered" evidence="2">
    <location>
        <begin position="1"/>
        <end position="37"/>
    </location>
</feature>
<evidence type="ECO:0000313" key="4">
    <source>
        <dbReference type="EMBL" id="KAG6926408.1"/>
    </source>
</evidence>
<accession>A0A8T1SC40</accession>
<keyword evidence="3" id="KW-0812">Transmembrane</keyword>
<evidence type="ECO:0000313" key="5">
    <source>
        <dbReference type="Proteomes" id="UP000765507"/>
    </source>
</evidence>
<keyword evidence="3" id="KW-0472">Membrane</keyword>
<comment type="caution">
    <text evidence="4">The sequence shown here is derived from an EMBL/GenBank/DDBJ whole genome shotgun (WGS) entry which is preliminary data.</text>
</comment>
<sequence>TEARGGAAEPKPISCGAGRGEYSPPRTPGCAPRSRPAGVRPPAWLPMGDPGGPGQGGRKLWLAAAIAELAIILILAAGLGHFVAEERRRAAQWLECQRGVHVDVLALRGEIASTNRALQETQEGWDVCRNRTHVLQKNVTSLTREVTGLNSDMAQQEVEKGRLRDEISTWKNKVQHLQEQKDQYLREVTWLQQQLQRHQELRSSVGSARLPSLLPLLAAPLAALLV</sequence>
<evidence type="ECO:0000256" key="1">
    <source>
        <dbReference type="SAM" id="Coils"/>
    </source>
</evidence>
<evidence type="ECO:0000256" key="2">
    <source>
        <dbReference type="SAM" id="MobiDB-lite"/>
    </source>
</evidence>
<dbReference type="AlphaFoldDB" id="A0A8T1SC40"/>
<feature type="transmembrane region" description="Helical" evidence="3">
    <location>
        <begin position="60"/>
        <end position="84"/>
    </location>
</feature>
<feature type="coiled-coil region" evidence="1">
    <location>
        <begin position="153"/>
        <end position="201"/>
    </location>
</feature>
<keyword evidence="3" id="KW-1133">Transmembrane helix</keyword>
<dbReference type="Proteomes" id="UP000765507">
    <property type="component" value="Unassembled WGS sequence"/>
</dbReference>
<protein>
    <submittedName>
        <fullName evidence="4">Uncharacterized protein</fullName>
    </submittedName>
</protein>
<evidence type="ECO:0000256" key="3">
    <source>
        <dbReference type="SAM" id="Phobius"/>
    </source>
</evidence>
<feature type="non-terminal residue" evidence="4">
    <location>
        <position position="1"/>
    </location>
</feature>
<organism evidence="4 5">
    <name type="scientific">Chelydra serpentina</name>
    <name type="common">Snapping turtle</name>
    <name type="synonym">Testudo serpentina</name>
    <dbReference type="NCBI Taxonomy" id="8475"/>
    <lineage>
        <taxon>Eukaryota</taxon>
        <taxon>Metazoa</taxon>
        <taxon>Chordata</taxon>
        <taxon>Craniata</taxon>
        <taxon>Vertebrata</taxon>
        <taxon>Euteleostomi</taxon>
        <taxon>Archelosauria</taxon>
        <taxon>Testudinata</taxon>
        <taxon>Testudines</taxon>
        <taxon>Cryptodira</taxon>
        <taxon>Durocryptodira</taxon>
        <taxon>Americhelydia</taxon>
        <taxon>Chelydroidea</taxon>
        <taxon>Chelydridae</taxon>
        <taxon>Chelydra</taxon>
    </lineage>
</organism>
<keyword evidence="5" id="KW-1185">Reference proteome</keyword>
<dbReference type="Gene3D" id="6.10.250.3110">
    <property type="match status" value="1"/>
</dbReference>
<dbReference type="OrthoDB" id="9428205at2759"/>
<name>A0A8T1SC40_CHESE</name>
<dbReference type="EMBL" id="JAHGAV010000323">
    <property type="protein sequence ID" value="KAG6926408.1"/>
    <property type="molecule type" value="Genomic_DNA"/>
</dbReference>
<gene>
    <name evidence="4" type="ORF">G0U57_012127</name>
</gene>
<keyword evidence="1" id="KW-0175">Coiled coil</keyword>